<evidence type="ECO:0000256" key="1">
    <source>
        <dbReference type="ARBA" id="ARBA00022729"/>
    </source>
</evidence>
<dbReference type="InterPro" id="IPR026444">
    <property type="entry name" value="Secre_tail"/>
</dbReference>
<feature type="signal peptide" evidence="2">
    <location>
        <begin position="1"/>
        <end position="19"/>
    </location>
</feature>
<keyword evidence="1 2" id="KW-0732">Signal</keyword>
<dbReference type="NCBIfam" id="NF038128">
    <property type="entry name" value="choice_anch_J"/>
    <property type="match status" value="1"/>
</dbReference>
<dbReference type="NCBIfam" id="TIGR04183">
    <property type="entry name" value="Por_Secre_tail"/>
    <property type="match status" value="1"/>
</dbReference>
<organism evidence="4 5">
    <name type="scientific">Psychroflexus halocasei</name>
    <dbReference type="NCBI Taxonomy" id="908615"/>
    <lineage>
        <taxon>Bacteria</taxon>
        <taxon>Pseudomonadati</taxon>
        <taxon>Bacteroidota</taxon>
        <taxon>Flavobacteriia</taxon>
        <taxon>Flavobacteriales</taxon>
        <taxon>Flavobacteriaceae</taxon>
        <taxon>Psychroflexus</taxon>
    </lineage>
</organism>
<reference evidence="4 5" key="1">
    <citation type="submission" date="2016-10" db="EMBL/GenBank/DDBJ databases">
        <authorList>
            <person name="de Groot N.N."/>
        </authorList>
    </citation>
    <scope>NUCLEOTIDE SEQUENCE [LARGE SCALE GENOMIC DNA]</scope>
    <source>
        <strain evidence="4 5">DSM 23581</strain>
    </source>
</reference>
<dbReference type="Gene3D" id="2.60.120.260">
    <property type="entry name" value="Galactose-binding domain-like"/>
    <property type="match status" value="1"/>
</dbReference>
<dbReference type="Pfam" id="PF18962">
    <property type="entry name" value="Por_Secre_tail"/>
    <property type="match status" value="1"/>
</dbReference>
<evidence type="ECO:0000313" key="5">
    <source>
        <dbReference type="Proteomes" id="UP000198820"/>
    </source>
</evidence>
<proteinExistence type="predicted"/>
<dbReference type="InterPro" id="IPR013783">
    <property type="entry name" value="Ig-like_fold"/>
</dbReference>
<feature type="chain" id="PRO_5011439220" evidence="2">
    <location>
        <begin position="20"/>
        <end position="372"/>
    </location>
</feature>
<evidence type="ECO:0000259" key="3">
    <source>
        <dbReference type="Pfam" id="PF18962"/>
    </source>
</evidence>
<gene>
    <name evidence="4" type="ORF">SAMN05421540_102382</name>
</gene>
<accession>A0A1H3XJM0</accession>
<dbReference type="Proteomes" id="UP000198820">
    <property type="component" value="Unassembled WGS sequence"/>
</dbReference>
<dbReference type="AlphaFoldDB" id="A0A1H3XJM0"/>
<dbReference type="STRING" id="908615.SAMN05421540_102382"/>
<name>A0A1H3XJM0_9FLAO</name>
<evidence type="ECO:0000313" key="4">
    <source>
        <dbReference type="EMBL" id="SDZ99460.1"/>
    </source>
</evidence>
<keyword evidence="5" id="KW-1185">Reference proteome</keyword>
<feature type="domain" description="Secretion system C-terminal sorting" evidence="3">
    <location>
        <begin position="309"/>
        <end position="370"/>
    </location>
</feature>
<dbReference type="Gene3D" id="2.60.40.10">
    <property type="entry name" value="Immunoglobulins"/>
    <property type="match status" value="1"/>
</dbReference>
<sequence>MKKITLLLMMFVASLSLNAQVFSEDFQSETTIPATWNIITSHANPDSNWSLFVDPQSGDQYANILYSDIDPMDEWLITPSIDMTSLSDAVLTVDLLMSNTWMITEAGADLFIKVSTDGGTTWTDEWVEEDYAGTIADFEWFTLNLPLTSYVNETDVKIAFNYVGNDGAQVSIDNVIVQAPASAAPMAAINPDPADGATVNLFDTGETGTTGQPLLAYEFSFELPAGSEAASSYTFDLGDDATVALFNTTLSSPGITLQGLAMNSTYYWRITSTNTAGSTIGSVWSFTTSGTLGLEDIKAEKVLEHFVNNNTLTINAENAIDQVEIYNMLGQSVKTVNPAQNSANVDLGDLNSGMFISKVTIEGKTQTFKFVK</sequence>
<protein>
    <submittedName>
        <fullName evidence="4">Por secretion system C-terminal sorting domain-containing protein</fullName>
    </submittedName>
</protein>
<dbReference type="EMBL" id="FNQF01000002">
    <property type="protein sequence ID" value="SDZ99460.1"/>
    <property type="molecule type" value="Genomic_DNA"/>
</dbReference>
<dbReference type="RefSeq" id="WP_093239827.1">
    <property type="nucleotide sequence ID" value="NZ_FNQF01000002.1"/>
</dbReference>
<evidence type="ECO:0000256" key="2">
    <source>
        <dbReference type="SAM" id="SignalP"/>
    </source>
</evidence>